<gene>
    <name evidence="1" type="ORF">ENR01_01565</name>
</gene>
<dbReference type="EMBL" id="DSPJ01000044">
    <property type="protein sequence ID" value="HEX61827.1"/>
    <property type="molecule type" value="Genomic_DNA"/>
</dbReference>
<organism evidence="1">
    <name type="scientific">candidate division WWE3 bacterium</name>
    <dbReference type="NCBI Taxonomy" id="2053526"/>
    <lineage>
        <taxon>Bacteria</taxon>
        <taxon>Katanobacteria</taxon>
    </lineage>
</organism>
<dbReference type="AlphaFoldDB" id="A0A832E1W1"/>
<evidence type="ECO:0000313" key="1">
    <source>
        <dbReference type="EMBL" id="HEX61827.1"/>
    </source>
</evidence>
<protein>
    <submittedName>
        <fullName evidence="1">Uncharacterized protein</fullName>
    </submittedName>
</protein>
<reference evidence="1" key="1">
    <citation type="journal article" date="2020" name="mSystems">
        <title>Genome- and Community-Level Interaction Insights into Carbon Utilization and Element Cycling Functions of Hydrothermarchaeota in Hydrothermal Sediment.</title>
        <authorList>
            <person name="Zhou Z."/>
            <person name="Liu Y."/>
            <person name="Xu W."/>
            <person name="Pan J."/>
            <person name="Luo Z.H."/>
            <person name="Li M."/>
        </authorList>
    </citation>
    <scope>NUCLEOTIDE SEQUENCE [LARGE SCALE GENOMIC DNA]</scope>
    <source>
        <strain evidence="1">SpSt-361</strain>
    </source>
</reference>
<accession>A0A832E1W1</accession>
<proteinExistence type="predicted"/>
<name>A0A832E1W1_UNCKA</name>
<sequence>MGKKSCLHGCLADAPNIETMHSPKLSCEQAGSLFNSAAVIWQKICRRYGQGNPEFWVILDYNRENPVIASCSYHGIYINLGLMRANLTTAEDVASRLVEELYHLHEWRVRGITPKDATRDERVSLSREELLAYYARDYKYRALCALAQMTRVPHWKKFLVEVEQYRKTKGL</sequence>
<comment type="caution">
    <text evidence="1">The sequence shown here is derived from an EMBL/GenBank/DDBJ whole genome shotgun (WGS) entry which is preliminary data.</text>
</comment>